<dbReference type="Gramene" id="KZM95892">
    <property type="protein sequence ID" value="KZM95892"/>
    <property type="gene ID" value="DCAR_019134"/>
</dbReference>
<name>A0A162A402_DAUCS</name>
<evidence type="ECO:0000313" key="2">
    <source>
        <dbReference type="EMBL" id="KZM95892.1"/>
    </source>
</evidence>
<dbReference type="PANTHER" id="PTHR34130">
    <property type="entry name" value="OS08G0243800 PROTEIN"/>
    <property type="match status" value="1"/>
</dbReference>
<protein>
    <submittedName>
        <fullName evidence="2">Uncharacterized protein</fullName>
    </submittedName>
</protein>
<reference evidence="3" key="2">
    <citation type="submission" date="2022-03" db="EMBL/GenBank/DDBJ databases">
        <title>Draft title - Genomic analysis of global carrot germplasm unveils the trajectory of domestication and the origin of high carotenoid orange carrot.</title>
        <authorList>
            <person name="Iorizzo M."/>
            <person name="Ellison S."/>
            <person name="Senalik D."/>
            <person name="Macko-Podgorni A."/>
            <person name="Grzebelus D."/>
            <person name="Bostan H."/>
            <person name="Rolling W."/>
            <person name="Curaba J."/>
            <person name="Simon P."/>
        </authorList>
    </citation>
    <scope>NUCLEOTIDE SEQUENCE</scope>
    <source>
        <tissue evidence="3">Leaf</tissue>
    </source>
</reference>
<gene>
    <name evidence="2" type="ORF">DCAR_019134</name>
    <name evidence="3" type="ORF">DCAR_0521895</name>
</gene>
<dbReference type="EMBL" id="CP093347">
    <property type="protein sequence ID" value="WOH02506.1"/>
    <property type="molecule type" value="Genomic_DNA"/>
</dbReference>
<organism evidence="2">
    <name type="scientific">Daucus carota subsp. sativus</name>
    <name type="common">Carrot</name>
    <dbReference type="NCBI Taxonomy" id="79200"/>
    <lineage>
        <taxon>Eukaryota</taxon>
        <taxon>Viridiplantae</taxon>
        <taxon>Streptophyta</taxon>
        <taxon>Embryophyta</taxon>
        <taxon>Tracheophyta</taxon>
        <taxon>Spermatophyta</taxon>
        <taxon>Magnoliopsida</taxon>
        <taxon>eudicotyledons</taxon>
        <taxon>Gunneridae</taxon>
        <taxon>Pentapetalae</taxon>
        <taxon>asterids</taxon>
        <taxon>campanulids</taxon>
        <taxon>Apiales</taxon>
        <taxon>Apiaceae</taxon>
        <taxon>Apioideae</taxon>
        <taxon>Scandiceae</taxon>
        <taxon>Daucinae</taxon>
        <taxon>Daucus</taxon>
        <taxon>Daucus sect. Daucus</taxon>
    </lineage>
</organism>
<feature type="region of interest" description="Disordered" evidence="1">
    <location>
        <begin position="1"/>
        <end position="24"/>
    </location>
</feature>
<proteinExistence type="predicted"/>
<sequence>MEQKKSSACLMHQDSLSDEEGETLSLRDLPIYGESDYAEDEHGSSSDEHFLDHFEFFSEEWSSPVSFPADNIVFCGKLIPNKDYKERRGGKHAVRLGSKTSRSCDQKGECGNANKGSGLGYAQNFNSVAASNCMNKLGKCEDKNDVLAYKITIIKSPTRSRWFLFFFGSGKGPRDMEIKDMRRRQIKKSLSQQSLGGGSAKISSRKSRGMGWWKFIRALGCDSQHHADSVIKASYNCAPLIRE</sequence>
<dbReference type="AlphaFoldDB" id="A0A162A402"/>
<evidence type="ECO:0000256" key="1">
    <source>
        <dbReference type="SAM" id="MobiDB-lite"/>
    </source>
</evidence>
<accession>A0A162A402</accession>
<evidence type="ECO:0000313" key="3">
    <source>
        <dbReference type="EMBL" id="WOH02506.1"/>
    </source>
</evidence>
<reference evidence="2" key="1">
    <citation type="journal article" date="2016" name="Nat. Genet.">
        <title>A high-quality carrot genome assembly provides new insights into carotenoid accumulation and asterid genome evolution.</title>
        <authorList>
            <person name="Iorizzo M."/>
            <person name="Ellison S."/>
            <person name="Senalik D."/>
            <person name="Zeng P."/>
            <person name="Satapoomin P."/>
            <person name="Huang J."/>
            <person name="Bowman M."/>
            <person name="Iovene M."/>
            <person name="Sanseverino W."/>
            <person name="Cavagnaro P."/>
            <person name="Yildiz M."/>
            <person name="Macko-Podgorni A."/>
            <person name="Moranska E."/>
            <person name="Grzebelus E."/>
            <person name="Grzebelus D."/>
            <person name="Ashrafi H."/>
            <person name="Zheng Z."/>
            <person name="Cheng S."/>
            <person name="Spooner D."/>
            <person name="Van Deynze A."/>
            <person name="Simon P."/>
        </authorList>
    </citation>
    <scope>NUCLEOTIDE SEQUENCE [LARGE SCALE GENOMIC DNA]</scope>
    <source>
        <tissue evidence="2">Leaf</tissue>
    </source>
</reference>
<dbReference type="OMA" id="GMWKILK"/>
<dbReference type="PANTHER" id="PTHR34130:SF5">
    <property type="entry name" value="OS08G0243800 PROTEIN"/>
    <property type="match status" value="1"/>
</dbReference>
<keyword evidence="4" id="KW-1185">Reference proteome</keyword>
<dbReference type="Proteomes" id="UP000077755">
    <property type="component" value="Chromosome 5"/>
</dbReference>
<evidence type="ECO:0000313" key="4">
    <source>
        <dbReference type="Proteomes" id="UP000077755"/>
    </source>
</evidence>
<dbReference type="EMBL" id="LNRQ01000005">
    <property type="protein sequence ID" value="KZM95892.1"/>
    <property type="molecule type" value="Genomic_DNA"/>
</dbReference>